<comment type="cofactor">
    <cofactor evidence="11">
        <name>Mg(2+)</name>
        <dbReference type="ChEBI" id="CHEBI:18420"/>
    </cofactor>
    <text evidence="11">Binds 2 magnesium ions per tetramer.</text>
</comment>
<comment type="catalytic activity">
    <reaction evidence="10 11">
        <text>tRNA(Phe) + L-phenylalanine + ATP = L-phenylalanyl-tRNA(Phe) + AMP + diphosphate + H(+)</text>
        <dbReference type="Rhea" id="RHEA:19413"/>
        <dbReference type="Rhea" id="RHEA-COMP:9668"/>
        <dbReference type="Rhea" id="RHEA-COMP:9699"/>
        <dbReference type="ChEBI" id="CHEBI:15378"/>
        <dbReference type="ChEBI" id="CHEBI:30616"/>
        <dbReference type="ChEBI" id="CHEBI:33019"/>
        <dbReference type="ChEBI" id="CHEBI:58095"/>
        <dbReference type="ChEBI" id="CHEBI:78442"/>
        <dbReference type="ChEBI" id="CHEBI:78531"/>
        <dbReference type="ChEBI" id="CHEBI:456215"/>
        <dbReference type="EC" id="6.1.1.20"/>
    </reaction>
</comment>
<keyword evidence="5 11" id="KW-0547">Nucleotide-binding</keyword>
<keyword evidence="7 11" id="KW-0460">Magnesium</keyword>
<dbReference type="SUPFAM" id="SSF54991">
    <property type="entry name" value="Anticodon-binding domain of PheRS"/>
    <property type="match status" value="1"/>
</dbReference>
<comment type="caution">
    <text evidence="14">The sequence shown here is derived from an EMBL/GenBank/DDBJ whole genome shotgun (WGS) entry which is preliminary data.</text>
</comment>
<dbReference type="GO" id="GO:0003723">
    <property type="term" value="F:RNA binding"/>
    <property type="evidence" value="ECO:0007669"/>
    <property type="project" value="InterPro"/>
</dbReference>
<dbReference type="Gene3D" id="3.30.930.10">
    <property type="entry name" value="Bira Bifunctional Protein, Domain 2"/>
    <property type="match status" value="1"/>
</dbReference>
<dbReference type="InterPro" id="IPR005146">
    <property type="entry name" value="B3/B4_tRNA-bd"/>
</dbReference>
<dbReference type="GO" id="GO:0004826">
    <property type="term" value="F:phenylalanine-tRNA ligase activity"/>
    <property type="evidence" value="ECO:0007669"/>
    <property type="project" value="UniProtKB-UniRule"/>
</dbReference>
<evidence type="ECO:0000259" key="13">
    <source>
        <dbReference type="PROSITE" id="PS51483"/>
    </source>
</evidence>
<comment type="subcellular location">
    <subcellularLocation>
        <location evidence="11">Cytoplasm</location>
    </subcellularLocation>
</comment>
<feature type="binding site" evidence="11">
    <location>
        <position position="346"/>
    </location>
    <ligand>
        <name>Mg(2+)</name>
        <dbReference type="ChEBI" id="CHEBI:18420"/>
        <note>shared with alpha subunit</note>
    </ligand>
</feature>
<evidence type="ECO:0000256" key="7">
    <source>
        <dbReference type="ARBA" id="ARBA00022842"/>
    </source>
</evidence>
<dbReference type="PANTHER" id="PTHR10947:SF0">
    <property type="entry name" value="PHENYLALANINE--TRNA LIGASE BETA SUBUNIT"/>
    <property type="match status" value="1"/>
</dbReference>
<comment type="subunit">
    <text evidence="2 11">Tetramer of two alpha and two beta subunits.</text>
</comment>
<evidence type="ECO:0000313" key="15">
    <source>
        <dbReference type="Proteomes" id="UP000228812"/>
    </source>
</evidence>
<dbReference type="InterPro" id="IPR004532">
    <property type="entry name" value="Phe-tRNA-ligase_IIc_bsu_bact"/>
</dbReference>
<evidence type="ECO:0000256" key="9">
    <source>
        <dbReference type="ARBA" id="ARBA00023146"/>
    </source>
</evidence>
<dbReference type="SUPFAM" id="SSF56037">
    <property type="entry name" value="PheT/TilS domain"/>
    <property type="match status" value="1"/>
</dbReference>
<dbReference type="GO" id="GO:0005524">
    <property type="term" value="F:ATP binding"/>
    <property type="evidence" value="ECO:0007669"/>
    <property type="project" value="UniProtKB-UniRule"/>
</dbReference>
<evidence type="ECO:0000256" key="1">
    <source>
        <dbReference type="ARBA" id="ARBA00008653"/>
    </source>
</evidence>
<dbReference type="PROSITE" id="PS51483">
    <property type="entry name" value="B5"/>
    <property type="match status" value="1"/>
</dbReference>
<dbReference type="InterPro" id="IPR005147">
    <property type="entry name" value="tRNA_synthase_B5-dom"/>
</dbReference>
<name>A0A2G9Z9X8_9BACT</name>
<keyword evidence="11" id="KW-0963">Cytoplasm</keyword>
<feature type="binding site" evidence="11">
    <location>
        <position position="347"/>
    </location>
    <ligand>
        <name>Mg(2+)</name>
        <dbReference type="ChEBI" id="CHEBI:18420"/>
        <note>shared with alpha subunit</note>
    </ligand>
</feature>
<evidence type="ECO:0000256" key="5">
    <source>
        <dbReference type="ARBA" id="ARBA00022741"/>
    </source>
</evidence>
<dbReference type="InterPro" id="IPR045060">
    <property type="entry name" value="Phe-tRNA-ligase_IIc_bsu"/>
</dbReference>
<comment type="similarity">
    <text evidence="1 11">Belongs to the phenylalanyl-tRNA synthetase beta subunit family. Type 1 subfamily.</text>
</comment>
<dbReference type="InterPro" id="IPR036690">
    <property type="entry name" value="Fdx_antiC-bd_sf"/>
</dbReference>
<evidence type="ECO:0000256" key="11">
    <source>
        <dbReference type="HAMAP-Rule" id="MF_00283"/>
    </source>
</evidence>
<evidence type="ECO:0000256" key="10">
    <source>
        <dbReference type="ARBA" id="ARBA00049255"/>
    </source>
</evidence>
<accession>A0A2G9Z9X8</accession>
<feature type="binding site" evidence="11">
    <location>
        <position position="337"/>
    </location>
    <ligand>
        <name>Mg(2+)</name>
        <dbReference type="ChEBI" id="CHEBI:18420"/>
        <note>shared with alpha subunit</note>
    </ligand>
</feature>
<sequence>MKFSYSLIKTMVPKLPAKTRCVDALTMHAFEAEDGSMDAFEAAPPPNRYSDAASHVGIARELAAIFNLPLKAPAGMPLPKERNGGAHFAVRVEDPGRCPRYTARYFEGIKVKPSPAWMQQALISCGLRPIVNVVDIMNFVMLEMGQPLHAFDYDKLSGSAPKRIFIRRAKRGEPLVTIDGGRYELDPEMLVIADERGPLALAGVKGGKDSEVDGKTARLIVEAANFENTGIYRTSKRLNLATDASTRFSHAIAPALAEAGMVRAAELLVALAGARPGECFDSQRKAPPRRLLKFDIAQFSRLIGTAVTRERAAELLRRLGFQETKRDVWEVPPFRMDIATHEDLAEEVVRLMGLNALRAAPPRVVLGVAEEDEMIREKERVRRVLSGLGVDEVYLHSMISREEAGGAVDSAVQIENPPSSEFAYLRPSLLPGLRRSAGENLKYFSHLRLFEIGKVFGRDRKGKIVEETKLGIVVAGQERDVFFTLKGIITSACKGMGLVDFRMVPLKKLPPAPGYSSTVLQALSLESDGKEIGFLGLDPKPFKQGHAAVAEIDFGALVELAEGEAEYRPLSRYPSVMRDVSVVVGVDAKVGDMMQEMQLANQKLICDVDLIDEYTKPLWKEKQGLTFRIVFQADDRTLSTAEVDAEMKKIVALLKRKFSISVR</sequence>
<dbReference type="SMART" id="SM00896">
    <property type="entry name" value="FDX-ACB"/>
    <property type="match status" value="1"/>
</dbReference>
<dbReference type="AlphaFoldDB" id="A0A2G9Z9X8"/>
<dbReference type="SUPFAM" id="SSF46955">
    <property type="entry name" value="Putative DNA-binding domain"/>
    <property type="match status" value="2"/>
</dbReference>
<evidence type="ECO:0000256" key="4">
    <source>
        <dbReference type="ARBA" id="ARBA00022723"/>
    </source>
</evidence>
<dbReference type="GO" id="GO:0009328">
    <property type="term" value="C:phenylalanine-tRNA ligase complex"/>
    <property type="evidence" value="ECO:0007669"/>
    <property type="project" value="TreeGrafter"/>
</dbReference>
<organism evidence="14 15">
    <name type="scientific">Candidatus Jorgensenbacteria bacterium CG23_combo_of_CG06-09_8_20_14_all_54_14</name>
    <dbReference type="NCBI Taxonomy" id="1974595"/>
    <lineage>
        <taxon>Bacteria</taxon>
        <taxon>Candidatus Joergenseniibacteriota</taxon>
    </lineage>
</organism>
<feature type="binding site" evidence="11">
    <location>
        <position position="343"/>
    </location>
    <ligand>
        <name>Mg(2+)</name>
        <dbReference type="ChEBI" id="CHEBI:18420"/>
        <note>shared with alpha subunit</note>
    </ligand>
</feature>
<dbReference type="Pfam" id="PF03483">
    <property type="entry name" value="B3_4"/>
    <property type="match status" value="1"/>
</dbReference>
<dbReference type="PANTHER" id="PTHR10947">
    <property type="entry name" value="PHENYLALANYL-TRNA SYNTHETASE BETA CHAIN AND LEUCINE-RICH REPEAT-CONTAINING PROTEIN 47"/>
    <property type="match status" value="1"/>
</dbReference>
<evidence type="ECO:0000313" key="14">
    <source>
        <dbReference type="EMBL" id="PIP29944.1"/>
    </source>
</evidence>
<dbReference type="Gene3D" id="3.30.56.10">
    <property type="match status" value="2"/>
</dbReference>
<evidence type="ECO:0000256" key="6">
    <source>
        <dbReference type="ARBA" id="ARBA00022840"/>
    </source>
</evidence>
<dbReference type="PROSITE" id="PS51447">
    <property type="entry name" value="FDX_ACB"/>
    <property type="match status" value="1"/>
</dbReference>
<dbReference type="Pfam" id="PF17759">
    <property type="entry name" value="tRNA_synthFbeta"/>
    <property type="match status" value="1"/>
</dbReference>
<keyword evidence="8 11" id="KW-0648">Protein biosynthesis</keyword>
<dbReference type="InterPro" id="IPR045864">
    <property type="entry name" value="aa-tRNA-synth_II/BPL/LPL"/>
</dbReference>
<feature type="domain" description="B5" evidence="13">
    <location>
        <begin position="287"/>
        <end position="359"/>
    </location>
</feature>
<keyword evidence="6 11" id="KW-0067">ATP-binding</keyword>
<evidence type="ECO:0000259" key="12">
    <source>
        <dbReference type="PROSITE" id="PS51447"/>
    </source>
</evidence>
<dbReference type="HAMAP" id="MF_00283">
    <property type="entry name" value="Phe_tRNA_synth_beta1"/>
    <property type="match status" value="1"/>
</dbReference>
<dbReference type="Proteomes" id="UP000228812">
    <property type="component" value="Unassembled WGS sequence"/>
</dbReference>
<dbReference type="Pfam" id="PF03147">
    <property type="entry name" value="FDX-ACB"/>
    <property type="match status" value="1"/>
</dbReference>
<evidence type="ECO:0000256" key="3">
    <source>
        <dbReference type="ARBA" id="ARBA00022598"/>
    </source>
</evidence>
<dbReference type="EMBL" id="PCRZ01000024">
    <property type="protein sequence ID" value="PIP29944.1"/>
    <property type="molecule type" value="Genomic_DNA"/>
</dbReference>
<dbReference type="GO" id="GO:0000287">
    <property type="term" value="F:magnesium ion binding"/>
    <property type="evidence" value="ECO:0007669"/>
    <property type="project" value="UniProtKB-UniRule"/>
</dbReference>
<dbReference type="SMART" id="SM00874">
    <property type="entry name" value="B5"/>
    <property type="match status" value="1"/>
</dbReference>
<keyword evidence="4 11" id="KW-0479">Metal-binding</keyword>
<dbReference type="InterPro" id="IPR020825">
    <property type="entry name" value="Phe-tRNA_synthase-like_B3/B4"/>
</dbReference>
<dbReference type="InterPro" id="IPR005121">
    <property type="entry name" value="Fdx_antiC-bd"/>
</dbReference>
<dbReference type="NCBIfam" id="TIGR00472">
    <property type="entry name" value="pheT_bact"/>
    <property type="match status" value="1"/>
</dbReference>
<reference evidence="14 15" key="1">
    <citation type="submission" date="2017-09" db="EMBL/GenBank/DDBJ databases">
        <title>Depth-based differentiation of microbial function through sediment-hosted aquifers and enrichment of novel symbionts in the deep terrestrial subsurface.</title>
        <authorList>
            <person name="Probst A.J."/>
            <person name="Ladd B."/>
            <person name="Jarett J.K."/>
            <person name="Geller-Mcgrath D.E."/>
            <person name="Sieber C.M."/>
            <person name="Emerson J.B."/>
            <person name="Anantharaman K."/>
            <person name="Thomas B.C."/>
            <person name="Malmstrom R."/>
            <person name="Stieglmeier M."/>
            <person name="Klingl A."/>
            <person name="Woyke T."/>
            <person name="Ryan C.M."/>
            <person name="Banfield J.F."/>
        </authorList>
    </citation>
    <scope>NUCLEOTIDE SEQUENCE [LARGE SCALE GENOMIC DNA]</scope>
    <source>
        <strain evidence="14">CG23_combo_of_CG06-09_8_20_14_all_54_14</strain>
    </source>
</reference>
<dbReference type="Gene3D" id="3.30.70.380">
    <property type="entry name" value="Ferrodoxin-fold anticodon-binding domain"/>
    <property type="match status" value="1"/>
</dbReference>
<dbReference type="InterPro" id="IPR009061">
    <property type="entry name" value="DNA-bd_dom_put_sf"/>
</dbReference>
<evidence type="ECO:0000256" key="8">
    <source>
        <dbReference type="ARBA" id="ARBA00022917"/>
    </source>
</evidence>
<dbReference type="InterPro" id="IPR041616">
    <property type="entry name" value="PheRS_beta_core"/>
</dbReference>
<evidence type="ECO:0000256" key="2">
    <source>
        <dbReference type="ARBA" id="ARBA00011209"/>
    </source>
</evidence>
<gene>
    <name evidence="11 14" type="primary">pheT</name>
    <name evidence="14" type="ORF">COX26_01405</name>
</gene>
<dbReference type="GO" id="GO:0006432">
    <property type="term" value="P:phenylalanyl-tRNA aminoacylation"/>
    <property type="evidence" value="ECO:0007669"/>
    <property type="project" value="UniProtKB-UniRule"/>
</dbReference>
<dbReference type="SUPFAM" id="SSF55681">
    <property type="entry name" value="Class II aaRS and biotin synthetases"/>
    <property type="match status" value="1"/>
</dbReference>
<dbReference type="Pfam" id="PF03484">
    <property type="entry name" value="B5"/>
    <property type="match status" value="1"/>
</dbReference>
<feature type="domain" description="FDX-ACB" evidence="12">
    <location>
        <begin position="571"/>
        <end position="663"/>
    </location>
</feature>
<keyword evidence="9 11" id="KW-0030">Aminoacyl-tRNA synthetase</keyword>
<dbReference type="EC" id="6.1.1.20" evidence="11"/>
<proteinExistence type="inferred from homology"/>
<dbReference type="SMART" id="SM00873">
    <property type="entry name" value="B3_4"/>
    <property type="match status" value="1"/>
</dbReference>
<dbReference type="Gene3D" id="3.50.40.10">
    <property type="entry name" value="Phenylalanyl-trna Synthetase, Chain B, domain 3"/>
    <property type="match status" value="1"/>
</dbReference>
<protein>
    <recommendedName>
        <fullName evidence="11">Phenylalanine--tRNA ligase beta subunit</fullName>
        <ecNumber evidence="11">6.1.1.20</ecNumber>
    </recommendedName>
    <alternativeName>
        <fullName evidence="11">Phenylalanyl-tRNA synthetase beta subunit</fullName>
        <shortName evidence="11">PheRS</shortName>
    </alternativeName>
</protein>
<keyword evidence="3 11" id="KW-0436">Ligase</keyword>